<dbReference type="CDD" id="cd02516">
    <property type="entry name" value="CDP-ME_synthetase"/>
    <property type="match status" value="1"/>
</dbReference>
<dbReference type="UniPathway" id="UPA00056">
    <property type="reaction ID" value="UER00093"/>
</dbReference>
<evidence type="ECO:0000256" key="1">
    <source>
        <dbReference type="ARBA" id="ARBA00022679"/>
    </source>
</evidence>
<feature type="site" description="Positions MEP for the nucleophilic attack" evidence="3">
    <location>
        <position position="196"/>
    </location>
</feature>
<comment type="function">
    <text evidence="3">Catalyzes the formation of 4-diphosphocytidyl-2-C-methyl-D-erythritol from CTP and 2-C-methyl-D-erythritol 4-phosphate (MEP).</text>
</comment>
<keyword evidence="3" id="KW-0414">Isoprene biosynthesis</keyword>
<name>A0A6V8Q3Z4_9ACTN</name>
<evidence type="ECO:0000256" key="2">
    <source>
        <dbReference type="ARBA" id="ARBA00022695"/>
    </source>
</evidence>
<comment type="caution">
    <text evidence="3">Lacks conserved residue(s) required for the propagation of feature annotation.</text>
</comment>
<feature type="site" description="Positions MEP for the nucleophilic attack" evidence="3">
    <location>
        <position position="140"/>
    </location>
</feature>
<feature type="site" description="Transition state stabilizer" evidence="3">
    <location>
        <position position="7"/>
    </location>
</feature>
<keyword evidence="2 3" id="KW-0548">Nucleotidyltransferase</keyword>
<gene>
    <name evidence="3" type="primary">ispD</name>
    <name evidence="4" type="ORF">HKBW3S44_01318</name>
</gene>
<dbReference type="InterPro" id="IPR001228">
    <property type="entry name" value="IspD"/>
</dbReference>
<protein>
    <recommendedName>
        <fullName evidence="3">2-C-methyl-D-erythritol 4-phosphate cytidylyltransferase</fullName>
        <ecNumber evidence="3">2.7.7.60</ecNumber>
    </recommendedName>
    <alternativeName>
        <fullName evidence="3">4-diphosphocytidyl-2C-methyl-D-erythritol synthase</fullName>
    </alternativeName>
    <alternativeName>
        <fullName evidence="3">MEP cytidylyltransferase</fullName>
        <shortName evidence="3">MCT</shortName>
    </alternativeName>
</protein>
<comment type="catalytic activity">
    <reaction evidence="3">
        <text>2-C-methyl-D-erythritol 4-phosphate + CTP + H(+) = 4-CDP-2-C-methyl-D-erythritol + diphosphate</text>
        <dbReference type="Rhea" id="RHEA:13429"/>
        <dbReference type="ChEBI" id="CHEBI:15378"/>
        <dbReference type="ChEBI" id="CHEBI:33019"/>
        <dbReference type="ChEBI" id="CHEBI:37563"/>
        <dbReference type="ChEBI" id="CHEBI:57823"/>
        <dbReference type="ChEBI" id="CHEBI:58262"/>
        <dbReference type="EC" id="2.7.7.60"/>
    </reaction>
</comment>
<comment type="similarity">
    <text evidence="3">Belongs to the IspD/TarI cytidylyltransferase family. IspD subfamily.</text>
</comment>
<comment type="pathway">
    <text evidence="3">Isoprenoid biosynthesis; isopentenyl diphosphate biosynthesis via DXP pathway; isopentenyl diphosphate from 1-deoxy-D-xylulose 5-phosphate: step 2/6.</text>
</comment>
<dbReference type="InterPro" id="IPR034683">
    <property type="entry name" value="IspD/TarI"/>
</dbReference>
<dbReference type="Proteomes" id="UP000561271">
    <property type="component" value="Unassembled WGS sequence"/>
</dbReference>
<organism evidence="4 5">
    <name type="scientific">Candidatus Hakubella thermalkaliphila</name>
    <dbReference type="NCBI Taxonomy" id="2754717"/>
    <lineage>
        <taxon>Bacteria</taxon>
        <taxon>Bacillati</taxon>
        <taxon>Actinomycetota</taxon>
        <taxon>Actinomycetota incertae sedis</taxon>
        <taxon>Candidatus Hakubellales</taxon>
        <taxon>Candidatus Hakubellaceae</taxon>
        <taxon>Candidatus Hakubella</taxon>
    </lineage>
</organism>
<sequence length="213" mass="23605">MNTKISKQLIPLRGKPIIVYTLLAFEEATLVDEVVLVVNKGVMGYYERNIIERYGIKKVKRIVAGGVTRQESVYNGLQKVSEQTKIVAIHDGARPLVTPELIDRSIQSLGDKSGLVVSIPVQDTIKIVGSDQVIKETPDRRRIWAAQTPQVFPLEIIRKAHEMAKADGFVGTDDGSLVERVGLEVSVMLGSKENIKITTPLDLTMAQVIMSRR</sequence>
<evidence type="ECO:0000313" key="5">
    <source>
        <dbReference type="Proteomes" id="UP000561271"/>
    </source>
</evidence>
<dbReference type="Gene3D" id="3.90.550.10">
    <property type="entry name" value="Spore Coat Polysaccharide Biosynthesis Protein SpsA, Chain A"/>
    <property type="match status" value="1"/>
</dbReference>
<dbReference type="HAMAP" id="MF_00108">
    <property type="entry name" value="IspD"/>
    <property type="match status" value="1"/>
</dbReference>
<dbReference type="PANTHER" id="PTHR32125">
    <property type="entry name" value="2-C-METHYL-D-ERYTHRITOL 4-PHOSPHATE CYTIDYLYLTRANSFERASE, CHLOROPLASTIC"/>
    <property type="match status" value="1"/>
</dbReference>
<dbReference type="GO" id="GO:0050518">
    <property type="term" value="F:2-C-methyl-D-erythritol 4-phosphate cytidylyltransferase activity"/>
    <property type="evidence" value="ECO:0007669"/>
    <property type="project" value="UniProtKB-UniRule"/>
</dbReference>
<dbReference type="AlphaFoldDB" id="A0A6V8Q3Z4"/>
<evidence type="ECO:0000256" key="3">
    <source>
        <dbReference type="HAMAP-Rule" id="MF_00108"/>
    </source>
</evidence>
<dbReference type="InterPro" id="IPR029044">
    <property type="entry name" value="Nucleotide-diphossugar_trans"/>
</dbReference>
<dbReference type="EC" id="2.7.7.60" evidence="3"/>
<dbReference type="SUPFAM" id="SSF53448">
    <property type="entry name" value="Nucleotide-diphospho-sugar transferases"/>
    <property type="match status" value="1"/>
</dbReference>
<evidence type="ECO:0000313" key="4">
    <source>
        <dbReference type="EMBL" id="GFP37641.1"/>
    </source>
</evidence>
<comment type="caution">
    <text evidence="4">The sequence shown here is derived from an EMBL/GenBank/DDBJ whole genome shotgun (WGS) entry which is preliminary data.</text>
</comment>
<keyword evidence="1 3" id="KW-0808">Transferase</keyword>
<reference evidence="4 5" key="1">
    <citation type="journal article" date="2020" name="Front. Microbiol.">
        <title>Single-cell genomics of novel Actinobacteria with the Wood-Ljungdahl pathway discovered in a serpentinizing system.</title>
        <authorList>
            <person name="Merino N."/>
            <person name="Kawai M."/>
            <person name="Boyd E.S."/>
            <person name="Colman D.R."/>
            <person name="McGlynn S.E."/>
            <person name="Nealson K.H."/>
            <person name="Kurokawa K."/>
            <person name="Hongoh Y."/>
        </authorList>
    </citation>
    <scope>NUCLEOTIDE SEQUENCE [LARGE SCALE GENOMIC DNA]</scope>
    <source>
        <strain evidence="4 5">S44</strain>
    </source>
</reference>
<dbReference type="FunFam" id="3.90.550.10:FF:000003">
    <property type="entry name" value="2-C-methyl-D-erythritol 4-phosphate cytidylyltransferase"/>
    <property type="match status" value="1"/>
</dbReference>
<dbReference type="GO" id="GO:0019288">
    <property type="term" value="P:isopentenyl diphosphate biosynthetic process, methylerythritol 4-phosphate pathway"/>
    <property type="evidence" value="ECO:0007669"/>
    <property type="project" value="UniProtKB-UniRule"/>
</dbReference>
<dbReference type="EMBL" id="BLSC01000124">
    <property type="protein sequence ID" value="GFP37641.1"/>
    <property type="molecule type" value="Genomic_DNA"/>
</dbReference>
<accession>A0A6V8Q3Z4</accession>
<dbReference type="InterPro" id="IPR050088">
    <property type="entry name" value="IspD/TarI_cytidylyltransf_bact"/>
</dbReference>
<proteinExistence type="inferred from homology"/>
<dbReference type="NCBIfam" id="TIGR00453">
    <property type="entry name" value="ispD"/>
    <property type="match status" value="1"/>
</dbReference>
<dbReference type="Pfam" id="PF01128">
    <property type="entry name" value="IspD"/>
    <property type="match status" value="1"/>
</dbReference>
<dbReference type="PANTHER" id="PTHR32125:SF4">
    <property type="entry name" value="2-C-METHYL-D-ERYTHRITOL 4-PHOSPHATE CYTIDYLYLTRANSFERASE, CHLOROPLASTIC"/>
    <property type="match status" value="1"/>
</dbReference>